<dbReference type="PANTHER" id="PTHR22803">
    <property type="entry name" value="MANNOSE, PHOSPHOLIPASE, LECTIN RECEPTOR RELATED"/>
    <property type="match status" value="1"/>
</dbReference>
<dbReference type="SMART" id="SM00034">
    <property type="entry name" value="CLECT"/>
    <property type="match status" value="1"/>
</dbReference>
<evidence type="ECO:0000256" key="1">
    <source>
        <dbReference type="SAM" id="SignalP"/>
    </source>
</evidence>
<sequence>MFIQLFVLFYSALFVFSSNTCPTESFSWKDHCLFFNSTALDFSSAEFSCTEIQGNLVSIHDAFYNAILTEYALKQFRKINNNSTDFWIGAKTVGWDAVWIWVDGTYLNYSDWRNDQPYAGMEKGAALSWIDGYWSSHSIYESKPFVCELSKQLFAAATTTSIEKPQDI</sequence>
<dbReference type="Gene3D" id="3.10.100.10">
    <property type="entry name" value="Mannose-Binding Protein A, subunit A"/>
    <property type="match status" value="1"/>
</dbReference>
<dbReference type="AlphaFoldDB" id="A0A914PJH6"/>
<dbReference type="InterPro" id="IPR050111">
    <property type="entry name" value="C-type_lectin/snaclec_domain"/>
</dbReference>
<dbReference type="InterPro" id="IPR016187">
    <property type="entry name" value="CTDL_fold"/>
</dbReference>
<evidence type="ECO:0000313" key="4">
    <source>
        <dbReference type="WBParaSite" id="PDA_v2.g15917.t1"/>
    </source>
</evidence>
<dbReference type="Proteomes" id="UP000887578">
    <property type="component" value="Unplaced"/>
</dbReference>
<proteinExistence type="predicted"/>
<protein>
    <submittedName>
        <fullName evidence="4">C-type lectin domain-containing protein</fullName>
    </submittedName>
</protein>
<feature type="domain" description="C-type lectin" evidence="2">
    <location>
        <begin position="28"/>
        <end position="148"/>
    </location>
</feature>
<organism evidence="3 4">
    <name type="scientific">Panagrolaimus davidi</name>
    <dbReference type="NCBI Taxonomy" id="227884"/>
    <lineage>
        <taxon>Eukaryota</taxon>
        <taxon>Metazoa</taxon>
        <taxon>Ecdysozoa</taxon>
        <taxon>Nematoda</taxon>
        <taxon>Chromadorea</taxon>
        <taxon>Rhabditida</taxon>
        <taxon>Tylenchina</taxon>
        <taxon>Panagrolaimomorpha</taxon>
        <taxon>Panagrolaimoidea</taxon>
        <taxon>Panagrolaimidae</taxon>
        <taxon>Panagrolaimus</taxon>
    </lineage>
</organism>
<evidence type="ECO:0000259" key="2">
    <source>
        <dbReference type="PROSITE" id="PS50041"/>
    </source>
</evidence>
<dbReference type="Pfam" id="PF00059">
    <property type="entry name" value="Lectin_C"/>
    <property type="match status" value="1"/>
</dbReference>
<dbReference type="WBParaSite" id="PDA_v2.g15917.t1">
    <property type="protein sequence ID" value="PDA_v2.g15917.t1"/>
    <property type="gene ID" value="PDA_v2.g15917"/>
</dbReference>
<evidence type="ECO:0000313" key="3">
    <source>
        <dbReference type="Proteomes" id="UP000887578"/>
    </source>
</evidence>
<reference evidence="4" key="1">
    <citation type="submission" date="2022-11" db="UniProtKB">
        <authorList>
            <consortium name="WormBaseParasite"/>
        </authorList>
    </citation>
    <scope>IDENTIFICATION</scope>
</reference>
<feature type="chain" id="PRO_5036951427" evidence="1">
    <location>
        <begin position="18"/>
        <end position="168"/>
    </location>
</feature>
<accession>A0A914PJH6</accession>
<dbReference type="PROSITE" id="PS50041">
    <property type="entry name" value="C_TYPE_LECTIN_2"/>
    <property type="match status" value="1"/>
</dbReference>
<keyword evidence="1" id="KW-0732">Signal</keyword>
<dbReference type="InterPro" id="IPR016186">
    <property type="entry name" value="C-type_lectin-like/link_sf"/>
</dbReference>
<dbReference type="InterPro" id="IPR001304">
    <property type="entry name" value="C-type_lectin-like"/>
</dbReference>
<dbReference type="SUPFAM" id="SSF56436">
    <property type="entry name" value="C-type lectin-like"/>
    <property type="match status" value="1"/>
</dbReference>
<name>A0A914PJH6_9BILA</name>
<dbReference type="CDD" id="cd00037">
    <property type="entry name" value="CLECT"/>
    <property type="match status" value="1"/>
</dbReference>
<keyword evidence="3" id="KW-1185">Reference proteome</keyword>
<feature type="signal peptide" evidence="1">
    <location>
        <begin position="1"/>
        <end position="17"/>
    </location>
</feature>